<proteinExistence type="predicted"/>
<dbReference type="Proteomes" id="UP000608530">
    <property type="component" value="Unassembled WGS sequence"/>
</dbReference>
<evidence type="ECO:0000256" key="3">
    <source>
        <dbReference type="ARBA" id="ARBA00022692"/>
    </source>
</evidence>
<feature type="region of interest" description="Disordered" evidence="6">
    <location>
        <begin position="1"/>
        <end position="20"/>
    </location>
</feature>
<evidence type="ECO:0000313" key="8">
    <source>
        <dbReference type="EMBL" id="MBK0418411.1"/>
    </source>
</evidence>
<keyword evidence="4 7" id="KW-1133">Transmembrane helix</keyword>
<comment type="subcellular location">
    <subcellularLocation>
        <location evidence="1">Cell membrane</location>
        <topology evidence="1">Multi-pass membrane protein</topology>
    </subcellularLocation>
</comment>
<protein>
    <submittedName>
        <fullName evidence="8">ABC transporter permease</fullName>
    </submittedName>
</protein>
<dbReference type="GO" id="GO:0005886">
    <property type="term" value="C:plasma membrane"/>
    <property type="evidence" value="ECO:0007669"/>
    <property type="project" value="UniProtKB-SubCell"/>
</dbReference>
<dbReference type="RefSeq" id="WP_200114530.1">
    <property type="nucleotide sequence ID" value="NZ_JAEHOH010000006.1"/>
</dbReference>
<reference evidence="8" key="1">
    <citation type="submission" date="2020-12" db="EMBL/GenBank/DDBJ databases">
        <title>Leucobacter sp. CAS1, isolated from Chromium sludge.</title>
        <authorList>
            <person name="Xu Z."/>
        </authorList>
    </citation>
    <scope>NUCLEOTIDE SEQUENCE</scope>
    <source>
        <strain evidence="8">CSA1</strain>
    </source>
</reference>
<evidence type="ECO:0000256" key="1">
    <source>
        <dbReference type="ARBA" id="ARBA00004651"/>
    </source>
</evidence>
<evidence type="ECO:0000256" key="2">
    <source>
        <dbReference type="ARBA" id="ARBA00022475"/>
    </source>
</evidence>
<feature type="transmembrane region" description="Helical" evidence="7">
    <location>
        <begin position="67"/>
        <end position="89"/>
    </location>
</feature>
<evidence type="ECO:0000256" key="6">
    <source>
        <dbReference type="SAM" id="MobiDB-lite"/>
    </source>
</evidence>
<sequence length="343" mass="35032">MSVRTSAGTGPAQHGLGAPARPGLTAARRFLTRRGPLLIFFVLLAYLAANSPAVLTTNNLWSSLTQAAPIAVVACGLAIVVIGGGGDAISGGIDLSIPGSAAMATLILSLQLQDPNASFWLAFLTALLAALAVGLVNAVLVSVVGLSPILATLATYVSVIGINRVLSQNKRINVSHESMLLVRDGKLLGIPAAVIVALVVVILLWLLLHRTRFGAHVQTVGGSRDAAVSAGLSVNRILASTYVLAAATAAVAAVLLVARGSGSSPGIDDRLLVDMVLATFVGAAFSARNVVTIPGAALGAVLVAFMSNGLILNRVQNSWVDGWKGALILLVVSAAALQNRDRK</sequence>
<feature type="transmembrane region" description="Helical" evidence="7">
    <location>
        <begin position="237"/>
        <end position="258"/>
    </location>
</feature>
<keyword evidence="3 7" id="KW-0812">Transmembrane</keyword>
<dbReference type="EMBL" id="JAEHOH010000006">
    <property type="protein sequence ID" value="MBK0418411.1"/>
    <property type="molecule type" value="Genomic_DNA"/>
</dbReference>
<dbReference type="PANTHER" id="PTHR32196">
    <property type="entry name" value="ABC TRANSPORTER PERMEASE PROTEIN YPHD-RELATED-RELATED"/>
    <property type="match status" value="1"/>
</dbReference>
<keyword evidence="5 7" id="KW-0472">Membrane</keyword>
<evidence type="ECO:0000256" key="7">
    <source>
        <dbReference type="SAM" id="Phobius"/>
    </source>
</evidence>
<evidence type="ECO:0000256" key="5">
    <source>
        <dbReference type="ARBA" id="ARBA00023136"/>
    </source>
</evidence>
<dbReference type="GO" id="GO:0022857">
    <property type="term" value="F:transmembrane transporter activity"/>
    <property type="evidence" value="ECO:0007669"/>
    <property type="project" value="InterPro"/>
</dbReference>
<feature type="transmembrane region" description="Helical" evidence="7">
    <location>
        <begin position="37"/>
        <end position="55"/>
    </location>
</feature>
<evidence type="ECO:0000256" key="4">
    <source>
        <dbReference type="ARBA" id="ARBA00022989"/>
    </source>
</evidence>
<dbReference type="AlphaFoldDB" id="A0A934Q7C1"/>
<accession>A0A934Q7C1</accession>
<feature type="transmembrane region" description="Helical" evidence="7">
    <location>
        <begin position="187"/>
        <end position="208"/>
    </location>
</feature>
<keyword evidence="9" id="KW-1185">Reference proteome</keyword>
<feature type="transmembrane region" description="Helical" evidence="7">
    <location>
        <begin position="293"/>
        <end position="312"/>
    </location>
</feature>
<name>A0A934Q7C1_9MICO</name>
<organism evidence="8 9">
    <name type="scientific">Leucobacter chromiisoli</name>
    <dbReference type="NCBI Taxonomy" id="2796471"/>
    <lineage>
        <taxon>Bacteria</taxon>
        <taxon>Bacillati</taxon>
        <taxon>Actinomycetota</taxon>
        <taxon>Actinomycetes</taxon>
        <taxon>Micrococcales</taxon>
        <taxon>Microbacteriaceae</taxon>
        <taxon>Leucobacter</taxon>
    </lineage>
</organism>
<keyword evidence="2" id="KW-1003">Cell membrane</keyword>
<gene>
    <name evidence="8" type="ORF">JD276_05105</name>
</gene>
<comment type="caution">
    <text evidence="8">The sequence shown here is derived from an EMBL/GenBank/DDBJ whole genome shotgun (WGS) entry which is preliminary data.</text>
</comment>
<evidence type="ECO:0000313" key="9">
    <source>
        <dbReference type="Proteomes" id="UP000608530"/>
    </source>
</evidence>
<feature type="transmembrane region" description="Helical" evidence="7">
    <location>
        <begin position="146"/>
        <end position="166"/>
    </location>
</feature>
<feature type="transmembrane region" description="Helical" evidence="7">
    <location>
        <begin position="119"/>
        <end position="140"/>
    </location>
</feature>
<feature type="transmembrane region" description="Helical" evidence="7">
    <location>
        <begin position="95"/>
        <end position="112"/>
    </location>
</feature>
<dbReference type="Pfam" id="PF02653">
    <property type="entry name" value="BPD_transp_2"/>
    <property type="match status" value="1"/>
</dbReference>
<dbReference type="InterPro" id="IPR001851">
    <property type="entry name" value="ABC_transp_permease"/>
</dbReference>